<comment type="caution">
    <text evidence="1">The sequence shown here is derived from an EMBL/GenBank/DDBJ whole genome shotgun (WGS) entry which is preliminary data.</text>
</comment>
<dbReference type="Proteomes" id="UP001221898">
    <property type="component" value="Unassembled WGS sequence"/>
</dbReference>
<dbReference type="AlphaFoldDB" id="A0AAD7RF50"/>
<keyword evidence="2" id="KW-1185">Reference proteome</keyword>
<dbReference type="EMBL" id="JAINUG010000313">
    <property type="protein sequence ID" value="KAJ8378720.1"/>
    <property type="molecule type" value="Genomic_DNA"/>
</dbReference>
<organism evidence="1 2">
    <name type="scientific">Aldrovandia affinis</name>
    <dbReference type="NCBI Taxonomy" id="143900"/>
    <lineage>
        <taxon>Eukaryota</taxon>
        <taxon>Metazoa</taxon>
        <taxon>Chordata</taxon>
        <taxon>Craniata</taxon>
        <taxon>Vertebrata</taxon>
        <taxon>Euteleostomi</taxon>
        <taxon>Actinopterygii</taxon>
        <taxon>Neopterygii</taxon>
        <taxon>Teleostei</taxon>
        <taxon>Notacanthiformes</taxon>
        <taxon>Halosauridae</taxon>
        <taxon>Aldrovandia</taxon>
    </lineage>
</organism>
<evidence type="ECO:0000313" key="1">
    <source>
        <dbReference type="EMBL" id="KAJ8378720.1"/>
    </source>
</evidence>
<evidence type="ECO:0000313" key="2">
    <source>
        <dbReference type="Proteomes" id="UP001221898"/>
    </source>
</evidence>
<accession>A0AAD7RF50</accession>
<proteinExistence type="predicted"/>
<gene>
    <name evidence="1" type="ORF">AAFF_G00236980</name>
</gene>
<name>A0AAD7RF50_9TELE</name>
<protein>
    <submittedName>
        <fullName evidence="1">Uncharacterized protein</fullName>
    </submittedName>
</protein>
<reference evidence="1" key="1">
    <citation type="journal article" date="2023" name="Science">
        <title>Genome structures resolve the early diversification of teleost fishes.</title>
        <authorList>
            <person name="Parey E."/>
            <person name="Louis A."/>
            <person name="Montfort J."/>
            <person name="Bouchez O."/>
            <person name="Roques C."/>
            <person name="Iampietro C."/>
            <person name="Lluch J."/>
            <person name="Castinel A."/>
            <person name="Donnadieu C."/>
            <person name="Desvignes T."/>
            <person name="Floi Bucao C."/>
            <person name="Jouanno E."/>
            <person name="Wen M."/>
            <person name="Mejri S."/>
            <person name="Dirks R."/>
            <person name="Jansen H."/>
            <person name="Henkel C."/>
            <person name="Chen W.J."/>
            <person name="Zahm M."/>
            <person name="Cabau C."/>
            <person name="Klopp C."/>
            <person name="Thompson A.W."/>
            <person name="Robinson-Rechavi M."/>
            <person name="Braasch I."/>
            <person name="Lecointre G."/>
            <person name="Bobe J."/>
            <person name="Postlethwait J.H."/>
            <person name="Berthelot C."/>
            <person name="Roest Crollius H."/>
            <person name="Guiguen Y."/>
        </authorList>
    </citation>
    <scope>NUCLEOTIDE SEQUENCE</scope>
    <source>
        <strain evidence="1">NC1722</strain>
    </source>
</reference>
<sequence>MLLVLMASTGDARTGQNVCLGWSQNRATGSRKQLLESNVSVTHWGILGQEARFGGRDGNIRQSGDEGLYGEERPFFEAEHEYSNRTLKVEGYGRFYELQRGE</sequence>